<dbReference type="GO" id="GO:0016998">
    <property type="term" value="P:cell wall macromolecule catabolic process"/>
    <property type="evidence" value="ECO:0007669"/>
    <property type="project" value="InterPro"/>
</dbReference>
<accession>A0A914WGH0</accession>
<proteinExistence type="predicted"/>
<dbReference type="WBParaSite" id="PSAMB.scaffold4081size15776.g23370.t1">
    <property type="protein sequence ID" value="PSAMB.scaffold4081size15776.g23370.t1"/>
    <property type="gene ID" value="PSAMB.scaffold4081size15776.g23370"/>
</dbReference>
<dbReference type="SUPFAM" id="SSF53955">
    <property type="entry name" value="Lysozyme-like"/>
    <property type="match status" value="1"/>
</dbReference>
<dbReference type="InterPro" id="IPR023346">
    <property type="entry name" value="Lysozyme-like_dom_sf"/>
</dbReference>
<dbReference type="InterPro" id="IPR000726">
    <property type="entry name" value="Glyco_hydro_19_cat"/>
</dbReference>
<dbReference type="PANTHER" id="PTHR47836:SF2">
    <property type="entry name" value="GLYCOSIDE HYDROLASE FAMILY 19 CATALYTIC DOMAIN-CONTAINING PROTEIN"/>
    <property type="match status" value="1"/>
</dbReference>
<dbReference type="Pfam" id="PF01607">
    <property type="entry name" value="CBM_14"/>
    <property type="match status" value="1"/>
</dbReference>
<dbReference type="GO" id="GO:0005576">
    <property type="term" value="C:extracellular region"/>
    <property type="evidence" value="ECO:0007669"/>
    <property type="project" value="InterPro"/>
</dbReference>
<dbReference type="PROSITE" id="PS50940">
    <property type="entry name" value="CHIT_BIND_II"/>
    <property type="match status" value="1"/>
</dbReference>
<feature type="compositionally biased region" description="Low complexity" evidence="1">
    <location>
        <begin position="438"/>
        <end position="464"/>
    </location>
</feature>
<feature type="region of interest" description="Disordered" evidence="1">
    <location>
        <begin position="434"/>
        <end position="464"/>
    </location>
</feature>
<keyword evidence="2" id="KW-0732">Signal</keyword>
<dbReference type="Gene3D" id="2.170.140.10">
    <property type="entry name" value="Chitin binding domain"/>
    <property type="match status" value="1"/>
</dbReference>
<dbReference type="InterPro" id="IPR002557">
    <property type="entry name" value="Chitin-bd_dom"/>
</dbReference>
<evidence type="ECO:0000256" key="2">
    <source>
        <dbReference type="SAM" id="SignalP"/>
    </source>
</evidence>
<sequence>MSKGFYNAAFLLSLALTLFFNSAASVKCPDAVKFGKGPPPEPCTHPSDPNGLPASPLEKWLTKEVFDDLFPHANIGWGPNPCSPFSYESFQIAARYLPRFGTESSNNKYTEKENTRRDVAAFLAHVIQETGENNGALYKTMSKKDADECFYRGGFFNWFEGGPTSPLIPNGNGHSPSDGTSCTAQGRYCSSGSSEIDYWYPCKPNACYFGRGALQISYNYNYGQFQEFLKTKNVQVDLLSNPNLLITKMDPPLAILASLWFYMTPQPPKPAMHDIVMGQWQAGEANKAAGFSGPIFGPTSLIINNECGGEDSATPGGPGESRRIKAFKFFCKHFQVPVGPEQSLTCKGMPVKFPTVKHDQSWQPDYSTTHLNKPCDCKPAAYSGIIPYFDPNFYPADFVAQNEANKKRCIKSIYDKPSLYKLVGQACLQFPPTGGVKTTTSPPLTTESSTRGTDTTKTTSGSQGISCNGQANDAYLRDPNNCQLFYRCLNDQPVEFNCPPPTVYNAAIMNCDYKTNVPECNNA</sequence>
<evidence type="ECO:0000259" key="3">
    <source>
        <dbReference type="PROSITE" id="PS50940"/>
    </source>
</evidence>
<feature type="domain" description="Chitin-binding type-2" evidence="3">
    <location>
        <begin position="464"/>
        <end position="522"/>
    </location>
</feature>
<dbReference type="Proteomes" id="UP000887566">
    <property type="component" value="Unplaced"/>
</dbReference>
<dbReference type="Gene3D" id="1.10.530.10">
    <property type="match status" value="1"/>
</dbReference>
<dbReference type="SUPFAM" id="SSF57625">
    <property type="entry name" value="Invertebrate chitin-binding proteins"/>
    <property type="match status" value="1"/>
</dbReference>
<dbReference type="Gene3D" id="3.30.20.10">
    <property type="entry name" value="Endochitinase, domain 2"/>
    <property type="match status" value="1"/>
</dbReference>
<organism evidence="4 5">
    <name type="scientific">Plectus sambesii</name>
    <dbReference type="NCBI Taxonomy" id="2011161"/>
    <lineage>
        <taxon>Eukaryota</taxon>
        <taxon>Metazoa</taxon>
        <taxon>Ecdysozoa</taxon>
        <taxon>Nematoda</taxon>
        <taxon>Chromadorea</taxon>
        <taxon>Plectida</taxon>
        <taxon>Plectina</taxon>
        <taxon>Plectoidea</taxon>
        <taxon>Plectidae</taxon>
        <taxon>Plectus</taxon>
    </lineage>
</organism>
<dbReference type="Pfam" id="PF00182">
    <property type="entry name" value="Glyco_hydro_19"/>
    <property type="match status" value="1"/>
</dbReference>
<evidence type="ECO:0000313" key="5">
    <source>
        <dbReference type="WBParaSite" id="PSAMB.scaffold4081size15776.g23370.t1"/>
    </source>
</evidence>
<evidence type="ECO:0000313" key="4">
    <source>
        <dbReference type="Proteomes" id="UP000887566"/>
    </source>
</evidence>
<feature type="signal peptide" evidence="2">
    <location>
        <begin position="1"/>
        <end position="25"/>
    </location>
</feature>
<name>A0A914WGH0_9BILA</name>
<dbReference type="SMART" id="SM00494">
    <property type="entry name" value="ChtBD2"/>
    <property type="match status" value="1"/>
</dbReference>
<keyword evidence="4" id="KW-1185">Reference proteome</keyword>
<dbReference type="GO" id="GO:0006032">
    <property type="term" value="P:chitin catabolic process"/>
    <property type="evidence" value="ECO:0007669"/>
    <property type="project" value="InterPro"/>
</dbReference>
<evidence type="ECO:0000256" key="1">
    <source>
        <dbReference type="SAM" id="MobiDB-lite"/>
    </source>
</evidence>
<dbReference type="AlphaFoldDB" id="A0A914WGH0"/>
<feature type="chain" id="PRO_5037250073" evidence="2">
    <location>
        <begin position="26"/>
        <end position="523"/>
    </location>
</feature>
<dbReference type="PANTHER" id="PTHR47836">
    <property type="entry name" value="PROTEIN CBG09520-RELATED"/>
    <property type="match status" value="1"/>
</dbReference>
<dbReference type="GO" id="GO:0008061">
    <property type="term" value="F:chitin binding"/>
    <property type="evidence" value="ECO:0007669"/>
    <property type="project" value="InterPro"/>
</dbReference>
<dbReference type="InterPro" id="IPR036508">
    <property type="entry name" value="Chitin-bd_dom_sf"/>
</dbReference>
<dbReference type="GO" id="GO:0004568">
    <property type="term" value="F:chitinase activity"/>
    <property type="evidence" value="ECO:0007669"/>
    <property type="project" value="InterPro"/>
</dbReference>
<dbReference type="CDD" id="cd00325">
    <property type="entry name" value="chitinase_GH19"/>
    <property type="match status" value="1"/>
</dbReference>
<protein>
    <submittedName>
        <fullName evidence="5">Chitin-binding type-2 domain-containing protein</fullName>
    </submittedName>
</protein>
<reference evidence="5" key="1">
    <citation type="submission" date="2022-11" db="UniProtKB">
        <authorList>
            <consortium name="WormBaseParasite"/>
        </authorList>
    </citation>
    <scope>IDENTIFICATION</scope>
</reference>